<sequence>MMLSARTFARAPVANSARFQPRIAPRLVKMGSTQSGASTEAFDASTKINFTLDASQNGCTGMYWRSKPDMNASVSAPDWPRNGAKLQGWKSVAHPGWVKVDHPQGYWLPIEQHGKPVVHF</sequence>
<gene>
    <name evidence="1" type="ORF">CLEI1391_LOCUS20976</name>
</gene>
<accession>A0A7S0S545</accession>
<dbReference type="AlphaFoldDB" id="A0A7S0S545"/>
<dbReference type="EMBL" id="HBFB01037322">
    <property type="protein sequence ID" value="CAD8696789.1"/>
    <property type="molecule type" value="Transcribed_RNA"/>
</dbReference>
<protein>
    <submittedName>
        <fullName evidence="1">Uncharacterized protein</fullName>
    </submittedName>
</protein>
<reference evidence="1" key="1">
    <citation type="submission" date="2021-01" db="EMBL/GenBank/DDBJ databases">
        <authorList>
            <person name="Corre E."/>
            <person name="Pelletier E."/>
            <person name="Niang G."/>
            <person name="Scheremetjew M."/>
            <person name="Finn R."/>
            <person name="Kale V."/>
            <person name="Holt S."/>
            <person name="Cochrane G."/>
            <person name="Meng A."/>
            <person name="Brown T."/>
            <person name="Cohen L."/>
        </authorList>
    </citation>
    <scope>NUCLEOTIDE SEQUENCE</scope>
    <source>
        <strain evidence="1">SAG 11-49</strain>
    </source>
</reference>
<name>A0A7S0S545_9CHLO</name>
<proteinExistence type="predicted"/>
<evidence type="ECO:0000313" key="1">
    <source>
        <dbReference type="EMBL" id="CAD8696789.1"/>
    </source>
</evidence>
<organism evidence="1">
    <name type="scientific">Chlamydomonas leiostraca</name>
    <dbReference type="NCBI Taxonomy" id="1034604"/>
    <lineage>
        <taxon>Eukaryota</taxon>
        <taxon>Viridiplantae</taxon>
        <taxon>Chlorophyta</taxon>
        <taxon>core chlorophytes</taxon>
        <taxon>Chlorophyceae</taxon>
        <taxon>CS clade</taxon>
        <taxon>Chlamydomonadales</taxon>
        <taxon>Chlamydomonadaceae</taxon>
        <taxon>Chlamydomonas</taxon>
    </lineage>
</organism>